<dbReference type="PANTHER" id="PTHR43591:SF110">
    <property type="entry name" value="RHODANESE DOMAIN-CONTAINING PROTEIN"/>
    <property type="match status" value="1"/>
</dbReference>
<dbReference type="Gene3D" id="3.40.50.150">
    <property type="entry name" value="Vaccinia Virus protein VP39"/>
    <property type="match status" value="1"/>
</dbReference>
<dbReference type="GO" id="GO:0008757">
    <property type="term" value="F:S-adenosylmethionine-dependent methyltransferase activity"/>
    <property type="evidence" value="ECO:0007669"/>
    <property type="project" value="InterPro"/>
</dbReference>
<name>A0A433PHI3_9FUNG</name>
<evidence type="ECO:0000313" key="2">
    <source>
        <dbReference type="EMBL" id="RUS16949.1"/>
    </source>
</evidence>
<keyword evidence="3" id="KW-1185">Reference proteome</keyword>
<evidence type="ECO:0000259" key="1">
    <source>
        <dbReference type="Pfam" id="PF08241"/>
    </source>
</evidence>
<feature type="domain" description="Methyltransferase type 11" evidence="1">
    <location>
        <begin position="15"/>
        <end position="95"/>
    </location>
</feature>
<dbReference type="AlphaFoldDB" id="A0A433PHI3"/>
<proteinExistence type="predicted"/>
<dbReference type="EMBL" id="RBNJ01023634">
    <property type="protein sequence ID" value="RUS16949.1"/>
    <property type="molecule type" value="Genomic_DNA"/>
</dbReference>
<dbReference type="CDD" id="cd02440">
    <property type="entry name" value="AdoMet_MTases"/>
    <property type="match status" value="1"/>
</dbReference>
<dbReference type="InterPro" id="IPR029063">
    <property type="entry name" value="SAM-dependent_MTases_sf"/>
</dbReference>
<dbReference type="PANTHER" id="PTHR43591">
    <property type="entry name" value="METHYLTRANSFERASE"/>
    <property type="match status" value="1"/>
</dbReference>
<reference evidence="2 3" key="1">
    <citation type="journal article" date="2018" name="New Phytol.">
        <title>Phylogenomics of Endogonaceae and evolution of mycorrhizas within Mucoromycota.</title>
        <authorList>
            <person name="Chang Y."/>
            <person name="Desiro A."/>
            <person name="Na H."/>
            <person name="Sandor L."/>
            <person name="Lipzen A."/>
            <person name="Clum A."/>
            <person name="Barry K."/>
            <person name="Grigoriev I.V."/>
            <person name="Martin F.M."/>
            <person name="Stajich J.E."/>
            <person name="Smith M.E."/>
            <person name="Bonito G."/>
            <person name="Spatafora J.W."/>
        </authorList>
    </citation>
    <scope>NUCLEOTIDE SEQUENCE [LARGE SCALE GENOMIC DNA]</scope>
    <source>
        <strain evidence="2 3">AD002</strain>
    </source>
</reference>
<dbReference type="InterPro" id="IPR013216">
    <property type="entry name" value="Methyltransf_11"/>
</dbReference>
<comment type="caution">
    <text evidence="2">The sequence shown here is derived from an EMBL/GenBank/DDBJ whole genome shotgun (WGS) entry which is preliminary data.</text>
</comment>
<dbReference type="Proteomes" id="UP000274822">
    <property type="component" value="Unassembled WGS sequence"/>
</dbReference>
<evidence type="ECO:0000313" key="3">
    <source>
        <dbReference type="Proteomes" id="UP000274822"/>
    </source>
</evidence>
<sequence length="205" mass="23424">MFTLTCYTFPHFQEMANTHPASEFTAADIVDTFSDSISSAPANLNFLVANTRDLPFPDNHFDFVYQAMSMASFREREWPSVIRELVRVTKPGGWVELFDAMMSMRDVNLNYLFLKEDALEEAGLENIGRVIQSIPMGWGPVEIAEQSLMGLRGLMEALKPQMCLALGLGEDEFDDMMTEAEREFVTHKQFWDMMSVWGRKPVTQN</sequence>
<dbReference type="Pfam" id="PF08241">
    <property type="entry name" value="Methyltransf_11"/>
    <property type="match status" value="1"/>
</dbReference>
<gene>
    <name evidence="2" type="ORF">BC938DRAFT_476411</name>
</gene>
<protein>
    <recommendedName>
        <fullName evidence="1">Methyltransferase type 11 domain-containing protein</fullName>
    </recommendedName>
</protein>
<accession>A0A433PHI3</accession>
<organism evidence="2 3">
    <name type="scientific">Jimgerdemannia flammicorona</name>
    <dbReference type="NCBI Taxonomy" id="994334"/>
    <lineage>
        <taxon>Eukaryota</taxon>
        <taxon>Fungi</taxon>
        <taxon>Fungi incertae sedis</taxon>
        <taxon>Mucoromycota</taxon>
        <taxon>Mucoromycotina</taxon>
        <taxon>Endogonomycetes</taxon>
        <taxon>Endogonales</taxon>
        <taxon>Endogonaceae</taxon>
        <taxon>Jimgerdemannia</taxon>
    </lineage>
</organism>
<dbReference type="SUPFAM" id="SSF53335">
    <property type="entry name" value="S-adenosyl-L-methionine-dependent methyltransferases"/>
    <property type="match status" value="1"/>
</dbReference>